<name>A0A840MVF4_9BRAD</name>
<dbReference type="InterPro" id="IPR046668">
    <property type="entry name" value="DUF6538"/>
</dbReference>
<feature type="domain" description="DUF6538" evidence="2">
    <location>
        <begin position="7"/>
        <end position="62"/>
    </location>
</feature>
<reference evidence="3 4" key="1">
    <citation type="submission" date="2020-08" db="EMBL/GenBank/DDBJ databases">
        <title>Genomic Encyclopedia of Type Strains, Phase IV (KMG-IV): sequencing the most valuable type-strain genomes for metagenomic binning, comparative biology and taxonomic classification.</title>
        <authorList>
            <person name="Goeker M."/>
        </authorList>
    </citation>
    <scope>NUCLEOTIDE SEQUENCE [LARGE SCALE GENOMIC DNA]</scope>
    <source>
        <strain evidence="3 4">DSM 17498</strain>
    </source>
</reference>
<organism evidence="3 4">
    <name type="scientific">Afipia massiliensis</name>
    <dbReference type="NCBI Taxonomy" id="211460"/>
    <lineage>
        <taxon>Bacteria</taxon>
        <taxon>Pseudomonadati</taxon>
        <taxon>Pseudomonadota</taxon>
        <taxon>Alphaproteobacteria</taxon>
        <taxon>Hyphomicrobiales</taxon>
        <taxon>Nitrobacteraceae</taxon>
        <taxon>Afipia</taxon>
    </lineage>
</organism>
<evidence type="ECO:0000259" key="2">
    <source>
        <dbReference type="Pfam" id="PF20172"/>
    </source>
</evidence>
<protein>
    <recommendedName>
        <fullName evidence="2">DUF6538 domain-containing protein</fullName>
    </recommendedName>
</protein>
<evidence type="ECO:0000313" key="3">
    <source>
        <dbReference type="EMBL" id="MBB5050424.1"/>
    </source>
</evidence>
<dbReference type="AlphaFoldDB" id="A0A840MVF4"/>
<dbReference type="RefSeq" id="WP_184082252.1">
    <property type="nucleotide sequence ID" value="NZ_JACHIJ010000001.1"/>
</dbReference>
<evidence type="ECO:0000256" key="1">
    <source>
        <dbReference type="SAM" id="MobiDB-lite"/>
    </source>
</evidence>
<dbReference type="Pfam" id="PF20172">
    <property type="entry name" value="DUF6538"/>
    <property type="match status" value="1"/>
</dbReference>
<comment type="caution">
    <text evidence="3">The sequence shown here is derived from an EMBL/GenBank/DDBJ whole genome shotgun (WGS) entry which is preliminary data.</text>
</comment>
<dbReference type="Proteomes" id="UP000521227">
    <property type="component" value="Unassembled WGS sequence"/>
</dbReference>
<feature type="compositionally biased region" description="Acidic residues" evidence="1">
    <location>
        <begin position="161"/>
        <end position="173"/>
    </location>
</feature>
<gene>
    <name evidence="3" type="ORF">HNQ36_000372</name>
</gene>
<feature type="region of interest" description="Disordered" evidence="1">
    <location>
        <begin position="151"/>
        <end position="177"/>
    </location>
</feature>
<proteinExistence type="predicted"/>
<dbReference type="EMBL" id="JACHIJ010000001">
    <property type="protein sequence ID" value="MBB5050424.1"/>
    <property type="molecule type" value="Genomic_DNA"/>
</dbReference>
<accession>A0A840MVF4</accession>
<evidence type="ECO:0000313" key="4">
    <source>
        <dbReference type="Proteomes" id="UP000521227"/>
    </source>
</evidence>
<sequence length="203" mass="22984">MPLLHNLRQKNGIFFFRRKVPAALQALLKKREIVRSLGRCDPRTARFRASQLWIVTERMFQMFVKFKLEEGDEPDLINPDQLKLFVDAMLTLNRYNDEYVIARLLLNYEVWAKRARADRLKNNISGVVEEIQDLAEQLDMPIRQGSSCFPAGNRTGSIGGGEDELAREEDGAQDLESPPVNAVGILEMGQAECAHLSNGSKPV</sequence>